<comment type="catalytic activity">
    <reaction evidence="2">
        <text>cytidine(34) in elongator tRNA(Met) + acetate + ATP = N(4)-acetylcytidine(34) in elongator tRNA(Met) + AMP + diphosphate</text>
        <dbReference type="Rhea" id="RHEA:58144"/>
        <dbReference type="Rhea" id="RHEA-COMP:10693"/>
        <dbReference type="Rhea" id="RHEA-COMP:10694"/>
        <dbReference type="ChEBI" id="CHEBI:30089"/>
        <dbReference type="ChEBI" id="CHEBI:30616"/>
        <dbReference type="ChEBI" id="CHEBI:33019"/>
        <dbReference type="ChEBI" id="CHEBI:74900"/>
        <dbReference type="ChEBI" id="CHEBI:82748"/>
        <dbReference type="ChEBI" id="CHEBI:456215"/>
    </reaction>
</comment>
<dbReference type="EC" id="6.3.4.-" evidence="2"/>
<dbReference type="STRING" id="270498.CHK_1272"/>
<feature type="binding site" evidence="2">
    <location>
        <begin position="17"/>
        <end position="30"/>
    </location>
    <ligand>
        <name>ATP</name>
        <dbReference type="ChEBI" id="CHEBI:30616"/>
    </ligand>
</feature>
<dbReference type="NCBIfam" id="NF010191">
    <property type="entry name" value="PRK13670.1"/>
    <property type="match status" value="1"/>
</dbReference>
<keyword evidence="2" id="KW-0067">ATP-binding</keyword>
<dbReference type="SUPFAM" id="SSF52374">
    <property type="entry name" value="Nucleotidylyl transferase"/>
    <property type="match status" value="1"/>
</dbReference>
<feature type="binding site" evidence="2">
    <location>
        <position position="112"/>
    </location>
    <ligand>
        <name>ATP</name>
        <dbReference type="ChEBI" id="CHEBI:30616"/>
    </ligand>
</feature>
<dbReference type="PANTHER" id="PTHR37825:SF1">
    <property type="entry name" value="TRNA(MET) CYTIDINE ACETATE LIGASE"/>
    <property type="match status" value="1"/>
</dbReference>
<dbReference type="Gene3D" id="3.40.50.620">
    <property type="entry name" value="HUPs"/>
    <property type="match status" value="1"/>
</dbReference>
<evidence type="ECO:0000313" key="4">
    <source>
        <dbReference type="Proteomes" id="UP000034076"/>
    </source>
</evidence>
<dbReference type="AlphaFoldDB" id="A0A0M2NLU8"/>
<evidence type="ECO:0000256" key="1">
    <source>
        <dbReference type="ARBA" id="ARBA00022694"/>
    </source>
</evidence>
<comment type="similarity">
    <text evidence="2">Belongs to the TmcAL family.</text>
</comment>
<keyword evidence="4" id="KW-1185">Reference proteome</keyword>
<reference evidence="3 4" key="1">
    <citation type="submission" date="2015-04" db="EMBL/GenBank/DDBJ databases">
        <title>Draft genome sequence of bacteremic isolate Catabacter hongkongensis type strain HKU16T.</title>
        <authorList>
            <person name="Lau S.K."/>
            <person name="Teng J.L."/>
            <person name="Huang Y."/>
            <person name="Curreem S.O."/>
            <person name="Tsui S.K."/>
            <person name="Woo P.C."/>
        </authorList>
    </citation>
    <scope>NUCLEOTIDE SEQUENCE [LARGE SCALE GENOMIC DNA]</scope>
    <source>
        <strain evidence="3 4">HKU16</strain>
    </source>
</reference>
<evidence type="ECO:0000256" key="2">
    <source>
        <dbReference type="HAMAP-Rule" id="MF_01539"/>
    </source>
</evidence>
<dbReference type="InterPro" id="IPR008513">
    <property type="entry name" value="tRNA(Met)_cyd_acetate_ligase"/>
</dbReference>
<dbReference type="HAMAP" id="MF_01539">
    <property type="entry name" value="TmcAL"/>
    <property type="match status" value="1"/>
</dbReference>
<comment type="subcellular location">
    <subcellularLocation>
        <location evidence="2">Cytoplasm</location>
    </subcellularLocation>
</comment>
<dbReference type="GO" id="GO:0005737">
    <property type="term" value="C:cytoplasm"/>
    <property type="evidence" value="ECO:0007669"/>
    <property type="project" value="UniProtKB-SubCell"/>
</dbReference>
<feature type="binding site" evidence="2">
    <location>
        <position position="198"/>
    </location>
    <ligand>
        <name>ATP</name>
        <dbReference type="ChEBI" id="CHEBI:30616"/>
    </ligand>
</feature>
<dbReference type="PATRIC" id="fig|270498.16.peg.1391"/>
<keyword evidence="2" id="KW-0963">Cytoplasm</keyword>
<protein>
    <recommendedName>
        <fullName evidence="2">tRNA(Met) cytidine acetate ligase</fullName>
        <ecNumber evidence="2">6.3.4.-</ecNumber>
    </recommendedName>
</protein>
<dbReference type="PANTHER" id="PTHR37825">
    <property type="entry name" value="TRNA(MET) CYTIDINE ACETATE LIGASE"/>
    <property type="match status" value="1"/>
</dbReference>
<comment type="function">
    <text evidence="2">Catalyzes the formation of N(4)-acetylcytidine (ac(4)C) at the wobble position of elongator tRNA(Met), using acetate and ATP as substrates. First activates an acetate ion to form acetyladenylate (Ac-AMP) and then transfers the acetyl group to tRNA to form ac(4)C34.</text>
</comment>
<dbReference type="Proteomes" id="UP000034076">
    <property type="component" value="Unassembled WGS sequence"/>
</dbReference>
<keyword evidence="2" id="KW-0694">RNA-binding</keyword>
<dbReference type="GO" id="GO:0016879">
    <property type="term" value="F:ligase activity, forming carbon-nitrogen bonds"/>
    <property type="evidence" value="ECO:0007669"/>
    <property type="project" value="UniProtKB-UniRule"/>
</dbReference>
<dbReference type="GO" id="GO:0006400">
    <property type="term" value="P:tRNA modification"/>
    <property type="evidence" value="ECO:0007669"/>
    <property type="project" value="UniProtKB-UniRule"/>
</dbReference>
<dbReference type="InterPro" id="IPR014729">
    <property type="entry name" value="Rossmann-like_a/b/a_fold"/>
</dbReference>
<comment type="caution">
    <text evidence="2">Lacks conserved residue(s) required for the propagation of feature annotation.</text>
</comment>
<keyword evidence="2" id="KW-0820">tRNA-binding</keyword>
<comment type="caution">
    <text evidence="3">The sequence shown here is derived from an EMBL/GenBank/DDBJ whole genome shotgun (WGS) entry which is preliminary data.</text>
</comment>
<keyword evidence="2" id="KW-0547">Nucleotide-binding</keyword>
<dbReference type="GO" id="GO:0005524">
    <property type="term" value="F:ATP binding"/>
    <property type="evidence" value="ECO:0007669"/>
    <property type="project" value="UniProtKB-KW"/>
</dbReference>
<organism evidence="3 4">
    <name type="scientific">Christensenella hongkongensis</name>
    <dbReference type="NCBI Taxonomy" id="270498"/>
    <lineage>
        <taxon>Bacteria</taxon>
        <taxon>Bacillati</taxon>
        <taxon>Bacillota</taxon>
        <taxon>Clostridia</taxon>
        <taxon>Christensenellales</taxon>
        <taxon>Christensenellaceae</taxon>
        <taxon>Christensenella</taxon>
    </lineage>
</organism>
<accession>A0A0M2NLU8</accession>
<feature type="binding site" evidence="2">
    <location>
        <position position="173"/>
    </location>
    <ligand>
        <name>ATP</name>
        <dbReference type="ChEBI" id="CHEBI:30616"/>
    </ligand>
</feature>
<dbReference type="GO" id="GO:0000049">
    <property type="term" value="F:tRNA binding"/>
    <property type="evidence" value="ECO:0007669"/>
    <property type="project" value="UniProtKB-KW"/>
</dbReference>
<name>A0A0M2NLU8_9FIRM</name>
<dbReference type="Pfam" id="PF05636">
    <property type="entry name" value="HIGH_NTase1"/>
    <property type="match status" value="1"/>
</dbReference>
<keyword evidence="2" id="KW-0436">Ligase</keyword>
<sequence length="402" mass="44527">MRKRFLKRDFMKIAGIIAEYNPFHMGHAHHISQTRQKTGADYIICVISGNFSQRGECMVYDKWTRAHSALLCGADLVLELPFLYATQSAEGFARGGVDVLNALGCIDYLSFGAENTDTSALLDAAALLLEEPPEFSTALKEQLSCGVSFPSARAYALASFLPQHCESTFTGSNNILGIEYCKELLRIGSKISPFVLKREGNEYSSRMLSDTYSSATAVRAAILHGRDYRGHVPAKCLPLYQEACAVSPEAMFPHVIYALRMLGINGLREIAEVAEGLEHKISACAKDVQSYDGLIHAIKSKRYTYTRIQRILLYALFGVTKQALACAMEEPLYARVLGVRKKSMELLSLISRQTHIPLVTKAAEFPDGSLLHYDLLSSDIYGLFTKKIAPAGRDFTQKLMII</sequence>
<evidence type="ECO:0000313" key="3">
    <source>
        <dbReference type="EMBL" id="KKI51225.1"/>
    </source>
</evidence>
<dbReference type="EMBL" id="LAYJ01000087">
    <property type="protein sequence ID" value="KKI51225.1"/>
    <property type="molecule type" value="Genomic_DNA"/>
</dbReference>
<proteinExistence type="inferred from homology"/>
<keyword evidence="1 2" id="KW-0819">tRNA processing</keyword>
<gene>
    <name evidence="2" type="primary">tmcAL</name>
    <name evidence="3" type="ORF">CHK_1272</name>
</gene>